<name>A0A833WAG6_PHYIN</name>
<dbReference type="PANTHER" id="PTHR37066:SF1">
    <property type="entry name" value="LNS2_PITP DOMAIN-CONTAINING PROTEIN"/>
    <property type="match status" value="1"/>
</dbReference>
<dbReference type="PANTHER" id="PTHR37066">
    <property type="entry name" value="HELICASE-ASSOCIATED"/>
    <property type="match status" value="1"/>
</dbReference>
<keyword evidence="3" id="KW-1185">Reference proteome</keyword>
<organism evidence="1 3">
    <name type="scientific">Phytophthora infestans</name>
    <name type="common">Potato late blight agent</name>
    <name type="synonym">Botrytis infestans</name>
    <dbReference type="NCBI Taxonomy" id="4787"/>
    <lineage>
        <taxon>Eukaryota</taxon>
        <taxon>Sar</taxon>
        <taxon>Stramenopiles</taxon>
        <taxon>Oomycota</taxon>
        <taxon>Peronosporomycetes</taxon>
        <taxon>Peronosporales</taxon>
        <taxon>Peronosporaceae</taxon>
        <taxon>Phytophthora</taxon>
    </lineage>
</organism>
<evidence type="ECO:0000313" key="1">
    <source>
        <dbReference type="EMBL" id="KAF4035538.1"/>
    </source>
</evidence>
<gene>
    <name evidence="1" type="ORF">GN244_ATG12440</name>
    <name evidence="2" type="ORF">GN958_ATG01460</name>
</gene>
<comment type="caution">
    <text evidence="1">The sequence shown here is derived from an EMBL/GenBank/DDBJ whole genome shotgun (WGS) entry which is preliminary data.</text>
</comment>
<sequence length="62" mass="7365">MTLSRQTIDELERMGFVQDVVQYKWDHRSLPCLRQFYKLNGHTDVPVPFVVPEGDEFWPKNA</sequence>
<protein>
    <submittedName>
        <fullName evidence="1">Uncharacterized protein</fullName>
    </submittedName>
</protein>
<dbReference type="EMBL" id="WSZM01000308">
    <property type="protein sequence ID" value="KAF4035538.1"/>
    <property type="molecule type" value="Genomic_DNA"/>
</dbReference>
<reference evidence="1" key="1">
    <citation type="submission" date="2020-04" db="EMBL/GenBank/DDBJ databases">
        <title>Hybrid Assembly of Korean Phytophthora infestans isolates.</title>
        <authorList>
            <person name="Prokchorchik M."/>
            <person name="Lee Y."/>
            <person name="Seo J."/>
            <person name="Cho J.-H."/>
            <person name="Park Y.-E."/>
            <person name="Jang D.-C."/>
            <person name="Im J.-S."/>
            <person name="Choi J.-G."/>
            <person name="Park H.-J."/>
            <person name="Lee G.-B."/>
            <person name="Lee Y.-G."/>
            <person name="Hong S.-Y."/>
            <person name="Cho K."/>
            <person name="Sohn K.H."/>
        </authorList>
    </citation>
    <scope>NUCLEOTIDE SEQUENCE</scope>
    <source>
        <strain evidence="1">KR_1_A1</strain>
        <strain evidence="2">KR_2_A2</strain>
    </source>
</reference>
<dbReference type="Proteomes" id="UP000602510">
    <property type="component" value="Unassembled WGS sequence"/>
</dbReference>
<dbReference type="Proteomes" id="UP000704712">
    <property type="component" value="Unassembled WGS sequence"/>
</dbReference>
<evidence type="ECO:0000313" key="3">
    <source>
        <dbReference type="Proteomes" id="UP000602510"/>
    </source>
</evidence>
<evidence type="ECO:0000313" key="2">
    <source>
        <dbReference type="EMBL" id="KAF4149323.1"/>
    </source>
</evidence>
<dbReference type="EMBL" id="JAACNO010000182">
    <property type="protein sequence ID" value="KAF4149323.1"/>
    <property type="molecule type" value="Genomic_DNA"/>
</dbReference>
<dbReference type="OMA" id="FAVNVTH"/>
<proteinExistence type="predicted"/>
<accession>A0A833WAG6</accession>
<dbReference type="AlphaFoldDB" id="A0A833WAG6"/>